<feature type="region of interest" description="Disordered" evidence="1">
    <location>
        <begin position="85"/>
        <end position="105"/>
    </location>
</feature>
<dbReference type="InterPro" id="IPR022536">
    <property type="entry name" value="EspC"/>
</dbReference>
<sequence length="105" mass="10958">MTTPSYQVDPEQLRSHAGRLAAHADRLSAIGTSLPGEMNAASLGSFAQFITTGVGAAMARTSEAFGHASSTMDKVSEGMRRAAEHYQHSDDDHAAGLTGIGEGIR</sequence>
<dbReference type="Pfam" id="PF10824">
    <property type="entry name" value="T7SS_ESX_EspC"/>
    <property type="match status" value="1"/>
</dbReference>
<evidence type="ECO:0000256" key="1">
    <source>
        <dbReference type="SAM" id="MobiDB-lite"/>
    </source>
</evidence>
<dbReference type="AlphaFoldDB" id="A0A4Q7J691"/>
<accession>A0A4Q7J691</accession>
<dbReference type="OrthoDB" id="3693305at2"/>
<gene>
    <name evidence="2" type="ORF">EWH70_19210</name>
</gene>
<protein>
    <submittedName>
        <fullName evidence="2">WXG100 family type VII secretion target</fullName>
    </submittedName>
</protein>
<feature type="compositionally biased region" description="Basic and acidic residues" evidence="1">
    <location>
        <begin position="85"/>
        <end position="94"/>
    </location>
</feature>
<dbReference type="EMBL" id="SFCC01000009">
    <property type="protein sequence ID" value="RZQ62398.1"/>
    <property type="molecule type" value="Genomic_DNA"/>
</dbReference>
<organism evidence="2 3">
    <name type="scientific">Amycolatopsis suaedae</name>
    <dbReference type="NCBI Taxonomy" id="2510978"/>
    <lineage>
        <taxon>Bacteria</taxon>
        <taxon>Bacillati</taxon>
        <taxon>Actinomycetota</taxon>
        <taxon>Actinomycetes</taxon>
        <taxon>Pseudonocardiales</taxon>
        <taxon>Pseudonocardiaceae</taxon>
        <taxon>Amycolatopsis</taxon>
    </lineage>
</organism>
<proteinExistence type="predicted"/>
<evidence type="ECO:0000313" key="3">
    <source>
        <dbReference type="Proteomes" id="UP000292003"/>
    </source>
</evidence>
<name>A0A4Q7J691_9PSEU</name>
<dbReference type="Gene3D" id="1.10.287.1060">
    <property type="entry name" value="ESAT-6-like"/>
    <property type="match status" value="1"/>
</dbReference>
<evidence type="ECO:0000313" key="2">
    <source>
        <dbReference type="EMBL" id="RZQ62398.1"/>
    </source>
</evidence>
<reference evidence="2 3" key="1">
    <citation type="submission" date="2019-02" db="EMBL/GenBank/DDBJ databases">
        <title>Draft genome sequence of Amycolatopsis sp. 8-3EHSu isolated from roots of Suaeda maritima.</title>
        <authorList>
            <person name="Duangmal K."/>
            <person name="Chantavorakit T."/>
        </authorList>
    </citation>
    <scope>NUCLEOTIDE SEQUENCE [LARGE SCALE GENOMIC DNA]</scope>
    <source>
        <strain evidence="2 3">8-3EHSu</strain>
    </source>
</reference>
<dbReference type="RefSeq" id="WP_130476825.1">
    <property type="nucleotide sequence ID" value="NZ_SFCC01000009.1"/>
</dbReference>
<dbReference type="InterPro" id="IPR036689">
    <property type="entry name" value="ESAT-6-like_sf"/>
</dbReference>
<comment type="caution">
    <text evidence="2">The sequence shown here is derived from an EMBL/GenBank/DDBJ whole genome shotgun (WGS) entry which is preliminary data.</text>
</comment>
<dbReference type="SUPFAM" id="SSF140453">
    <property type="entry name" value="EsxAB dimer-like"/>
    <property type="match status" value="1"/>
</dbReference>
<dbReference type="GO" id="GO:0009306">
    <property type="term" value="P:protein secretion"/>
    <property type="evidence" value="ECO:0007669"/>
    <property type="project" value="InterPro"/>
</dbReference>
<keyword evidence="3" id="KW-1185">Reference proteome</keyword>
<dbReference type="Proteomes" id="UP000292003">
    <property type="component" value="Unassembled WGS sequence"/>
</dbReference>